<dbReference type="CDD" id="cd06173">
    <property type="entry name" value="MFS_MefA_like"/>
    <property type="match status" value="1"/>
</dbReference>
<feature type="transmembrane region" description="Helical" evidence="7">
    <location>
        <begin position="217"/>
        <end position="240"/>
    </location>
</feature>
<proteinExistence type="predicted"/>
<protein>
    <submittedName>
        <fullName evidence="8">Macrolide-efflux protein</fullName>
    </submittedName>
</protein>
<dbReference type="STRING" id="176090.SSIN_0479"/>
<feature type="transmembrane region" description="Helical" evidence="7">
    <location>
        <begin position="12"/>
        <end position="35"/>
    </location>
</feature>
<organism evidence="8 9">
    <name type="scientific">Streptococcus sinensis</name>
    <dbReference type="NCBI Taxonomy" id="176090"/>
    <lineage>
        <taxon>Bacteria</taxon>
        <taxon>Bacillati</taxon>
        <taxon>Bacillota</taxon>
        <taxon>Bacilli</taxon>
        <taxon>Lactobacillales</taxon>
        <taxon>Streptococcaceae</taxon>
        <taxon>Streptococcus</taxon>
    </lineage>
</organism>
<feature type="transmembrane region" description="Helical" evidence="7">
    <location>
        <begin position="393"/>
        <end position="412"/>
    </location>
</feature>
<evidence type="ECO:0000256" key="5">
    <source>
        <dbReference type="ARBA" id="ARBA00022989"/>
    </source>
</evidence>
<dbReference type="AlphaFoldDB" id="A0A0A0DI12"/>
<feature type="transmembrane region" description="Helical" evidence="7">
    <location>
        <begin position="340"/>
        <end position="363"/>
    </location>
</feature>
<gene>
    <name evidence="8" type="ORF">SSIN_0479</name>
</gene>
<evidence type="ECO:0000256" key="3">
    <source>
        <dbReference type="ARBA" id="ARBA00022475"/>
    </source>
</evidence>
<evidence type="ECO:0000256" key="1">
    <source>
        <dbReference type="ARBA" id="ARBA00004651"/>
    </source>
</evidence>
<keyword evidence="3" id="KW-1003">Cell membrane</keyword>
<dbReference type="SUPFAM" id="SSF103473">
    <property type="entry name" value="MFS general substrate transporter"/>
    <property type="match status" value="1"/>
</dbReference>
<accession>A0A0A0DI12</accession>
<feature type="transmembrane region" description="Helical" evidence="7">
    <location>
        <begin position="303"/>
        <end position="328"/>
    </location>
</feature>
<evidence type="ECO:0000256" key="4">
    <source>
        <dbReference type="ARBA" id="ARBA00022692"/>
    </source>
</evidence>
<dbReference type="Gene3D" id="1.20.1250.20">
    <property type="entry name" value="MFS general substrate transporter like domains"/>
    <property type="match status" value="1"/>
</dbReference>
<dbReference type="Pfam" id="PF07690">
    <property type="entry name" value="MFS_1"/>
    <property type="match status" value="1"/>
</dbReference>
<keyword evidence="4 7" id="KW-0812">Transmembrane</keyword>
<keyword evidence="6 7" id="KW-0472">Membrane</keyword>
<reference evidence="8 9" key="1">
    <citation type="submission" date="2014-06" db="EMBL/GenBank/DDBJ databases">
        <authorList>
            <person name="Teng J.L."/>
            <person name="Huang Y."/>
            <person name="Tse H."/>
            <person name="Lau S.K."/>
            <person name="Woo P.C."/>
        </authorList>
    </citation>
    <scope>NUCLEOTIDE SEQUENCE [LARGE SCALE GENOMIC DNA]</scope>
    <source>
        <strain evidence="8 9">HKU4</strain>
    </source>
</reference>
<evidence type="ECO:0000256" key="7">
    <source>
        <dbReference type="SAM" id="Phobius"/>
    </source>
</evidence>
<keyword evidence="2" id="KW-0813">Transport</keyword>
<evidence type="ECO:0000256" key="2">
    <source>
        <dbReference type="ARBA" id="ARBA00022448"/>
    </source>
</evidence>
<feature type="transmembrane region" description="Helical" evidence="7">
    <location>
        <begin position="73"/>
        <end position="93"/>
    </location>
</feature>
<feature type="transmembrane region" description="Helical" evidence="7">
    <location>
        <begin position="279"/>
        <end position="297"/>
    </location>
</feature>
<dbReference type="Proteomes" id="UP000030019">
    <property type="component" value="Unassembled WGS sequence"/>
</dbReference>
<name>A0A0A0DI12_9STRE</name>
<feature type="transmembrane region" description="Helical" evidence="7">
    <location>
        <begin position="252"/>
        <end position="272"/>
    </location>
</feature>
<evidence type="ECO:0000313" key="9">
    <source>
        <dbReference type="Proteomes" id="UP000030019"/>
    </source>
</evidence>
<keyword evidence="9" id="KW-1185">Reference proteome</keyword>
<comment type="caution">
    <text evidence="8">The sequence shown here is derived from an EMBL/GenBank/DDBJ whole genome shotgun (WGS) entry which is preliminary data.</text>
</comment>
<comment type="subcellular location">
    <subcellularLocation>
        <location evidence="1">Cell membrane</location>
        <topology evidence="1">Multi-pass membrane protein</topology>
    </subcellularLocation>
</comment>
<dbReference type="GO" id="GO:0005886">
    <property type="term" value="C:plasma membrane"/>
    <property type="evidence" value="ECO:0007669"/>
    <property type="project" value="UniProtKB-SubCell"/>
</dbReference>
<feature type="transmembrane region" description="Helical" evidence="7">
    <location>
        <begin position="168"/>
        <end position="186"/>
    </location>
</feature>
<sequence>MKNTGFKIYLLIWLGTFISEIGTGMTSFALGIYIYQLTDQASSSALVTLCAFLPGLLMTPWAGILADRYDRRLLMALGDGLSGLGVLWIYFSLQASQPSIPLICLGAALSSVFSALVSPAFRATISDLVSEDQISKATGLSQINGIARYLISPTLAGLILAHGHIGQILLIDFSTIFVTVICSLVARRHIKNPFKGASHSFWREFKRGFQIIHEKKGIWLLVLLGTAFSFFLGTVEILLSPMILGFASSQEVGWIMAISSSGMLFGGLFLSTFAIKNHFHLILSLSLGLLGIFMAGMGSKENLIWICSFGFLLFSSLPFANTAIDYLIRLNIDKREQGKAWGTIGIISQFGYVIAYASMGWVADTFFKPLLLPKGALASSIGSIIGVGSSRGYGLLLILAGICISFSALFLYRQTAIKALEYVSQMSQK</sequence>
<dbReference type="InterPro" id="IPR011701">
    <property type="entry name" value="MFS"/>
</dbReference>
<evidence type="ECO:0000256" key="6">
    <source>
        <dbReference type="ARBA" id="ARBA00023136"/>
    </source>
</evidence>
<dbReference type="eggNOG" id="COG0477">
    <property type="taxonomic scope" value="Bacteria"/>
</dbReference>
<dbReference type="GO" id="GO:0022857">
    <property type="term" value="F:transmembrane transporter activity"/>
    <property type="evidence" value="ECO:0007669"/>
    <property type="project" value="InterPro"/>
</dbReference>
<dbReference type="InterPro" id="IPR036259">
    <property type="entry name" value="MFS_trans_sf"/>
</dbReference>
<evidence type="ECO:0000313" key="8">
    <source>
        <dbReference type="EMBL" id="KGM37685.1"/>
    </source>
</evidence>
<dbReference type="EMBL" id="JPEN01000038">
    <property type="protein sequence ID" value="KGM37685.1"/>
    <property type="molecule type" value="Genomic_DNA"/>
</dbReference>
<dbReference type="PANTHER" id="PTHR43266:SF2">
    <property type="entry name" value="MAJOR FACILITATOR SUPERFAMILY (MFS) PROFILE DOMAIN-CONTAINING PROTEIN"/>
    <property type="match status" value="1"/>
</dbReference>
<dbReference type="PATRIC" id="fig|176090.4.peg.472"/>
<dbReference type="PANTHER" id="PTHR43266">
    <property type="entry name" value="MACROLIDE-EFFLUX PROTEIN"/>
    <property type="match status" value="1"/>
</dbReference>
<keyword evidence="5 7" id="KW-1133">Transmembrane helix</keyword>
<dbReference type="RefSeq" id="WP_037615270.1">
    <property type="nucleotide sequence ID" value="NZ_JPEN01000038.1"/>
</dbReference>
<feature type="transmembrane region" description="Helical" evidence="7">
    <location>
        <begin position="41"/>
        <end position="66"/>
    </location>
</feature>